<sequence>MKTLSFQTLALIYLLTTSGVLGGICWSAMVRNGRCTELVAEKVSRDQCCGGGGGGGGGSEGAAGSGNSVALSLATTAAYSDDDLDSGTLFFWRMLGGGVPCSPCKESCTGVKCGEGKRCVIRKGQPRCVCAPNCRAERQKEKASGRVHRGPVCGTDGRSYRTVCRLRKRACRRHSTSLQVAYYGLCQTINIWNQISKSSAGSCDRIQCPEGKFCILDQNLSPHCVHCDRRCAAASAPSPLGPLGALGGSTPGQVCGVDGVTYDSTCHLRQAACYSSKAIPVAYRGKCRRGVTCSTIACQDKQTCVTEVGTGQPRCVTCSYRCPKPKQHAMTQSLICGSNNRTYHSWCHMLKDSCATGYVIDTKHPGSCNQLSTGNSNVRAVMNTVLDHSKLFS</sequence>
<proteinExistence type="predicted"/>
<gene>
    <name evidence="7" type="ORF">LSTR_LSTR000090</name>
</gene>
<dbReference type="STRING" id="195883.A0A482X6W0"/>
<dbReference type="FunCoup" id="A0A482X6W0">
    <property type="interactions" value="4"/>
</dbReference>
<dbReference type="EMBL" id="QKKF02016774">
    <property type="protein sequence ID" value="RZF41376.1"/>
    <property type="molecule type" value="Genomic_DNA"/>
</dbReference>
<evidence type="ECO:0000313" key="7">
    <source>
        <dbReference type="EMBL" id="RZF41376.1"/>
    </source>
</evidence>
<evidence type="ECO:0000256" key="3">
    <source>
        <dbReference type="ARBA" id="ARBA00023157"/>
    </source>
</evidence>
<dbReference type="InParanoid" id="A0A482X6W0"/>
<dbReference type="Gene3D" id="3.30.60.30">
    <property type="match status" value="3"/>
</dbReference>
<dbReference type="InterPro" id="IPR003645">
    <property type="entry name" value="Fol_N"/>
</dbReference>
<keyword evidence="4" id="KW-0325">Glycoprotein</keyword>
<keyword evidence="3" id="KW-1015">Disulfide bond</keyword>
<dbReference type="CDD" id="cd00104">
    <property type="entry name" value="KAZAL_FS"/>
    <property type="match status" value="3"/>
</dbReference>
<feature type="signal peptide" evidence="5">
    <location>
        <begin position="1"/>
        <end position="22"/>
    </location>
</feature>
<feature type="domain" description="Kazal-like" evidence="6">
    <location>
        <begin position="316"/>
        <end position="370"/>
    </location>
</feature>
<feature type="domain" description="Kazal-like" evidence="6">
    <location>
        <begin position="151"/>
        <end position="188"/>
    </location>
</feature>
<dbReference type="OrthoDB" id="192611at2759"/>
<dbReference type="InterPro" id="IPR036058">
    <property type="entry name" value="Kazal_dom_sf"/>
</dbReference>
<dbReference type="PANTHER" id="PTHR13866:SF29">
    <property type="entry name" value="FOLLISTATIN"/>
    <property type="match status" value="1"/>
</dbReference>
<dbReference type="GO" id="GO:0005509">
    <property type="term" value="F:calcium ion binding"/>
    <property type="evidence" value="ECO:0007669"/>
    <property type="project" value="TreeGrafter"/>
</dbReference>
<dbReference type="SUPFAM" id="SSF100895">
    <property type="entry name" value="Kazal-type serine protease inhibitors"/>
    <property type="match status" value="3"/>
</dbReference>
<keyword evidence="8" id="KW-1185">Reference proteome</keyword>
<dbReference type="PANTHER" id="PTHR13866">
    <property type="entry name" value="SPARC OSTEONECTIN"/>
    <property type="match status" value="1"/>
</dbReference>
<name>A0A482X6W0_LAOST</name>
<dbReference type="Proteomes" id="UP000291343">
    <property type="component" value="Unassembled WGS sequence"/>
</dbReference>
<evidence type="ECO:0000256" key="4">
    <source>
        <dbReference type="ARBA" id="ARBA00023180"/>
    </source>
</evidence>
<evidence type="ECO:0000313" key="8">
    <source>
        <dbReference type="Proteomes" id="UP000291343"/>
    </source>
</evidence>
<comment type="caution">
    <text evidence="7">The sequence shown here is derived from an EMBL/GenBank/DDBJ whole genome shotgun (WGS) entry which is preliminary data.</text>
</comment>
<dbReference type="SMR" id="A0A482X6W0"/>
<dbReference type="AlphaFoldDB" id="A0A482X6W0"/>
<feature type="chain" id="PRO_5019740049" description="Kazal-like domain-containing protein" evidence="5">
    <location>
        <begin position="23"/>
        <end position="393"/>
    </location>
</feature>
<dbReference type="SMART" id="SM00280">
    <property type="entry name" value="KAZAL"/>
    <property type="match status" value="3"/>
</dbReference>
<dbReference type="GO" id="GO:0005615">
    <property type="term" value="C:extracellular space"/>
    <property type="evidence" value="ECO:0007669"/>
    <property type="project" value="TreeGrafter"/>
</dbReference>
<dbReference type="Pfam" id="PF21333">
    <property type="entry name" value="FST_N"/>
    <property type="match status" value="1"/>
</dbReference>
<protein>
    <recommendedName>
        <fullName evidence="6">Kazal-like domain-containing protein</fullName>
    </recommendedName>
</protein>
<keyword evidence="1 5" id="KW-0732">Signal</keyword>
<evidence type="ECO:0000256" key="1">
    <source>
        <dbReference type="ARBA" id="ARBA00022729"/>
    </source>
</evidence>
<feature type="domain" description="Kazal-like" evidence="6">
    <location>
        <begin position="250"/>
        <end position="289"/>
    </location>
</feature>
<dbReference type="GO" id="GO:0005518">
    <property type="term" value="F:collagen binding"/>
    <property type="evidence" value="ECO:0007669"/>
    <property type="project" value="TreeGrafter"/>
</dbReference>
<dbReference type="InterPro" id="IPR036773">
    <property type="entry name" value="TB_dom_sf"/>
</dbReference>
<reference evidence="7 8" key="1">
    <citation type="journal article" date="2017" name="Gigascience">
        <title>Genome sequence of the small brown planthopper, Laodelphax striatellus.</title>
        <authorList>
            <person name="Zhu J."/>
            <person name="Jiang F."/>
            <person name="Wang X."/>
            <person name="Yang P."/>
            <person name="Bao Y."/>
            <person name="Zhao W."/>
            <person name="Wang W."/>
            <person name="Lu H."/>
            <person name="Wang Q."/>
            <person name="Cui N."/>
            <person name="Li J."/>
            <person name="Chen X."/>
            <person name="Luo L."/>
            <person name="Yu J."/>
            <person name="Kang L."/>
            <person name="Cui F."/>
        </authorList>
    </citation>
    <scope>NUCLEOTIDE SEQUENCE [LARGE SCALE GENOMIC DNA]</scope>
    <source>
        <strain evidence="7">Lst14</strain>
    </source>
</reference>
<dbReference type="InterPro" id="IPR002350">
    <property type="entry name" value="Kazal_dom"/>
</dbReference>
<dbReference type="Pfam" id="PF07648">
    <property type="entry name" value="Kazal_2"/>
    <property type="match status" value="3"/>
</dbReference>
<evidence type="ECO:0000256" key="5">
    <source>
        <dbReference type="SAM" id="SignalP"/>
    </source>
</evidence>
<dbReference type="PROSITE" id="PS51465">
    <property type="entry name" value="KAZAL_2"/>
    <property type="match status" value="3"/>
</dbReference>
<organism evidence="7 8">
    <name type="scientific">Laodelphax striatellus</name>
    <name type="common">Small brown planthopper</name>
    <name type="synonym">Delphax striatella</name>
    <dbReference type="NCBI Taxonomy" id="195883"/>
    <lineage>
        <taxon>Eukaryota</taxon>
        <taxon>Metazoa</taxon>
        <taxon>Ecdysozoa</taxon>
        <taxon>Arthropoda</taxon>
        <taxon>Hexapoda</taxon>
        <taxon>Insecta</taxon>
        <taxon>Pterygota</taxon>
        <taxon>Neoptera</taxon>
        <taxon>Paraneoptera</taxon>
        <taxon>Hemiptera</taxon>
        <taxon>Auchenorrhyncha</taxon>
        <taxon>Fulgoroidea</taxon>
        <taxon>Delphacidae</taxon>
        <taxon>Criomorphinae</taxon>
        <taxon>Laodelphax</taxon>
    </lineage>
</organism>
<dbReference type="GO" id="GO:0050840">
    <property type="term" value="F:extracellular matrix binding"/>
    <property type="evidence" value="ECO:0007669"/>
    <property type="project" value="TreeGrafter"/>
</dbReference>
<dbReference type="Gene3D" id="3.90.290.10">
    <property type="entry name" value="TGF-beta binding (TB) domain"/>
    <property type="match status" value="1"/>
</dbReference>
<evidence type="ECO:0000256" key="2">
    <source>
        <dbReference type="ARBA" id="ARBA00022737"/>
    </source>
</evidence>
<keyword evidence="2" id="KW-0677">Repeat</keyword>
<accession>A0A482X6W0</accession>
<evidence type="ECO:0000259" key="6">
    <source>
        <dbReference type="PROSITE" id="PS51465"/>
    </source>
</evidence>
<dbReference type="SMART" id="SM00274">
    <property type="entry name" value="FOLN"/>
    <property type="match status" value="3"/>
</dbReference>